<keyword evidence="3" id="KW-1185">Reference proteome</keyword>
<dbReference type="InterPro" id="IPR046341">
    <property type="entry name" value="SET_dom_sf"/>
</dbReference>
<proteinExistence type="predicted"/>
<dbReference type="PANTHER" id="PTHR47332">
    <property type="entry name" value="SET DOMAIN-CONTAINING PROTEIN 5"/>
    <property type="match status" value="1"/>
</dbReference>
<gene>
    <name evidence="2" type="ORF">B0T24DRAFT_655183</name>
</gene>
<evidence type="ECO:0000313" key="2">
    <source>
        <dbReference type="EMBL" id="KAK3379358.1"/>
    </source>
</evidence>
<dbReference type="EMBL" id="JAULSN010000002">
    <property type="protein sequence ID" value="KAK3379358.1"/>
    <property type="molecule type" value="Genomic_DNA"/>
</dbReference>
<dbReference type="Gene3D" id="2.170.270.10">
    <property type="entry name" value="SET domain"/>
    <property type="match status" value="1"/>
</dbReference>
<reference evidence="2" key="2">
    <citation type="submission" date="2023-06" db="EMBL/GenBank/DDBJ databases">
        <authorList>
            <consortium name="Lawrence Berkeley National Laboratory"/>
            <person name="Haridas S."/>
            <person name="Hensen N."/>
            <person name="Bonometti L."/>
            <person name="Westerberg I."/>
            <person name="Brannstrom I.O."/>
            <person name="Guillou S."/>
            <person name="Cros-Aarteil S."/>
            <person name="Calhoun S."/>
            <person name="Kuo A."/>
            <person name="Mondo S."/>
            <person name="Pangilinan J."/>
            <person name="Riley R."/>
            <person name="Labutti K."/>
            <person name="Andreopoulos B."/>
            <person name="Lipzen A."/>
            <person name="Chen C."/>
            <person name="Yanf M."/>
            <person name="Daum C."/>
            <person name="Ng V."/>
            <person name="Clum A."/>
            <person name="Steindorff A."/>
            <person name="Ohm R."/>
            <person name="Martin F."/>
            <person name="Silar P."/>
            <person name="Natvig D."/>
            <person name="Lalanne C."/>
            <person name="Gautier V."/>
            <person name="Ament-Velasquez S.L."/>
            <person name="Kruys A."/>
            <person name="Hutchinson M.I."/>
            <person name="Powell A.J."/>
            <person name="Barry K."/>
            <person name="Miller A.N."/>
            <person name="Grigoriev I.V."/>
            <person name="Debuchy R."/>
            <person name="Gladieux P."/>
            <person name="Thoren M.H."/>
            <person name="Johannesson H."/>
        </authorList>
    </citation>
    <scope>NUCLEOTIDE SEQUENCE</scope>
    <source>
        <strain evidence="2">CBS 958.72</strain>
    </source>
</reference>
<evidence type="ECO:0000259" key="1">
    <source>
        <dbReference type="PROSITE" id="PS50280"/>
    </source>
</evidence>
<dbReference type="InterPro" id="IPR053185">
    <property type="entry name" value="SET_domain_protein"/>
</dbReference>
<protein>
    <recommendedName>
        <fullName evidence="1">SET domain-containing protein</fullName>
    </recommendedName>
</protein>
<dbReference type="SMART" id="SM00317">
    <property type="entry name" value="SET"/>
    <property type="match status" value="1"/>
</dbReference>
<dbReference type="Proteomes" id="UP001287356">
    <property type="component" value="Unassembled WGS sequence"/>
</dbReference>
<dbReference type="PROSITE" id="PS50280">
    <property type="entry name" value="SET"/>
    <property type="match status" value="1"/>
</dbReference>
<organism evidence="2 3">
    <name type="scientific">Lasiosphaeria ovina</name>
    <dbReference type="NCBI Taxonomy" id="92902"/>
    <lineage>
        <taxon>Eukaryota</taxon>
        <taxon>Fungi</taxon>
        <taxon>Dikarya</taxon>
        <taxon>Ascomycota</taxon>
        <taxon>Pezizomycotina</taxon>
        <taxon>Sordariomycetes</taxon>
        <taxon>Sordariomycetidae</taxon>
        <taxon>Sordariales</taxon>
        <taxon>Lasiosphaeriaceae</taxon>
        <taxon>Lasiosphaeria</taxon>
    </lineage>
</organism>
<dbReference type="InterPro" id="IPR001214">
    <property type="entry name" value="SET_dom"/>
</dbReference>
<sequence>MASRSRTALVDGGRACGNGTGCGHVPDHTWTHSTPCFKGTISDIEICTFTDANFAQGRGASFVMTAKRASYLATHSGFVNPEIIKGVNEDLEPTGPAKYEMREFPGKGMGLVATDHIRRGDLIMGNTVSLMIDYKVFSELPKEQYIQLEAAAFDHLPGPHRSALLKLSTHEETDLPYAARVDKITATNAFDINPDHNDEDQDYAFFVVFPGIARMNHDCRANADYYYDHDTMTQYIHAMRPISPGEEITISYINPKMRRADRMERLKRLWGFDCACHLCTQGRAQAEASDERIDQIKELYPDLRSFQSSSRASPQMAELLISLAEQEMLGGTMYEAYTFAALEYNGIGDAWTATKYARLAIEWGLTTVGEKDGDVNDMKELVVDPWKHWSWMLRTRKKNGWGKEPADDE</sequence>
<evidence type="ECO:0000313" key="3">
    <source>
        <dbReference type="Proteomes" id="UP001287356"/>
    </source>
</evidence>
<dbReference type="CDD" id="cd20071">
    <property type="entry name" value="SET_SMYD"/>
    <property type="match status" value="1"/>
</dbReference>
<name>A0AAE0KM97_9PEZI</name>
<comment type="caution">
    <text evidence="2">The sequence shown here is derived from an EMBL/GenBank/DDBJ whole genome shotgun (WGS) entry which is preliminary data.</text>
</comment>
<dbReference type="PANTHER" id="PTHR47332:SF6">
    <property type="entry name" value="SET DOMAIN-CONTAINING PROTEIN"/>
    <property type="match status" value="1"/>
</dbReference>
<dbReference type="Pfam" id="PF00856">
    <property type="entry name" value="SET"/>
    <property type="match status" value="1"/>
</dbReference>
<feature type="domain" description="SET" evidence="1">
    <location>
        <begin position="97"/>
        <end position="253"/>
    </location>
</feature>
<accession>A0AAE0KM97</accession>
<reference evidence="2" key="1">
    <citation type="journal article" date="2023" name="Mol. Phylogenet. Evol.">
        <title>Genome-scale phylogeny and comparative genomics of the fungal order Sordariales.</title>
        <authorList>
            <person name="Hensen N."/>
            <person name="Bonometti L."/>
            <person name="Westerberg I."/>
            <person name="Brannstrom I.O."/>
            <person name="Guillou S."/>
            <person name="Cros-Aarteil S."/>
            <person name="Calhoun S."/>
            <person name="Haridas S."/>
            <person name="Kuo A."/>
            <person name="Mondo S."/>
            <person name="Pangilinan J."/>
            <person name="Riley R."/>
            <person name="LaButti K."/>
            <person name="Andreopoulos B."/>
            <person name="Lipzen A."/>
            <person name="Chen C."/>
            <person name="Yan M."/>
            <person name="Daum C."/>
            <person name="Ng V."/>
            <person name="Clum A."/>
            <person name="Steindorff A."/>
            <person name="Ohm R.A."/>
            <person name="Martin F."/>
            <person name="Silar P."/>
            <person name="Natvig D.O."/>
            <person name="Lalanne C."/>
            <person name="Gautier V."/>
            <person name="Ament-Velasquez S.L."/>
            <person name="Kruys A."/>
            <person name="Hutchinson M.I."/>
            <person name="Powell A.J."/>
            <person name="Barry K."/>
            <person name="Miller A.N."/>
            <person name="Grigoriev I.V."/>
            <person name="Debuchy R."/>
            <person name="Gladieux P."/>
            <person name="Hiltunen Thoren M."/>
            <person name="Johannesson H."/>
        </authorList>
    </citation>
    <scope>NUCLEOTIDE SEQUENCE</scope>
    <source>
        <strain evidence="2">CBS 958.72</strain>
    </source>
</reference>
<dbReference type="AlphaFoldDB" id="A0AAE0KM97"/>
<dbReference type="SUPFAM" id="SSF82199">
    <property type="entry name" value="SET domain"/>
    <property type="match status" value="1"/>
</dbReference>